<dbReference type="RefSeq" id="WP_230097203.1">
    <property type="nucleotide sequence ID" value="NZ_CAKKNS010000007.1"/>
</dbReference>
<evidence type="ECO:0000313" key="3">
    <source>
        <dbReference type="Proteomes" id="UP000789707"/>
    </source>
</evidence>
<evidence type="ECO:0000313" key="2">
    <source>
        <dbReference type="EMBL" id="CAH0417171.1"/>
    </source>
</evidence>
<dbReference type="InterPro" id="IPR014820">
    <property type="entry name" value="PriCT_1"/>
</dbReference>
<dbReference type="Proteomes" id="UP000789707">
    <property type="component" value="Unassembled WGS sequence"/>
</dbReference>
<proteinExistence type="predicted"/>
<protein>
    <recommendedName>
        <fullName evidence="1">Primase C-terminal 1 domain-containing protein</fullName>
    </recommendedName>
</protein>
<feature type="domain" description="Primase C-terminal 1" evidence="1">
    <location>
        <begin position="229"/>
        <end position="295"/>
    </location>
</feature>
<name>A0ABM8Z6Y3_9LACO</name>
<reference evidence="2 3" key="1">
    <citation type="submission" date="2021-11" db="EMBL/GenBank/DDBJ databases">
        <authorList>
            <person name="Depoorter E."/>
        </authorList>
    </citation>
    <scope>NUCLEOTIDE SEQUENCE [LARGE SCALE GENOMIC DNA]</scope>
    <source>
        <strain evidence="2 3">LMG 24289</strain>
    </source>
</reference>
<dbReference type="SMART" id="SM00942">
    <property type="entry name" value="PriCT_1"/>
    <property type="match status" value="1"/>
</dbReference>
<accession>A0ABM8Z6Y3</accession>
<gene>
    <name evidence="2" type="ORF">WFA24289_01500</name>
</gene>
<dbReference type="Pfam" id="PF08708">
    <property type="entry name" value="PriCT_1"/>
    <property type="match status" value="1"/>
</dbReference>
<keyword evidence="3" id="KW-1185">Reference proteome</keyword>
<comment type="caution">
    <text evidence="2">The sequence shown here is derived from an EMBL/GenBank/DDBJ whole genome shotgun (WGS) entry which is preliminary data.</text>
</comment>
<organism evidence="2 3">
    <name type="scientific">Periweissella fabaria</name>
    <dbReference type="NCBI Taxonomy" id="546157"/>
    <lineage>
        <taxon>Bacteria</taxon>
        <taxon>Bacillati</taxon>
        <taxon>Bacillota</taxon>
        <taxon>Bacilli</taxon>
        <taxon>Lactobacillales</taxon>
        <taxon>Lactobacillaceae</taxon>
        <taxon>Periweissella</taxon>
    </lineage>
</organism>
<dbReference type="EMBL" id="CAKKNS010000007">
    <property type="protein sequence ID" value="CAH0417171.1"/>
    <property type="molecule type" value="Genomic_DNA"/>
</dbReference>
<sequence length="297" mass="33756">MIYVQNGLVNNNIKPIKSDLSDFDYLMNYNPQSFSKASNAQLSNPDNKDIKHNKANYVFAGSFKELKRNDSNLLYRTLLFVDLDNTNKPYQSVIDILGKSDINKLSYIAYPTIKNGFTDNSRLRLVIDLDRNISKEEWQPLTELVGKIIGLEVDSNANNKWSQAHGLPLLTPHNTANMIIRHKGNKLHVDKLLSMYKPIHKAQLTTKTLTPTSNNSGNTWQKQNSQHLTELLNGLPEGERNNGLFVFIKHFLFITGGDSELVYELATMMNLQSHPPLQDIELNNTFISAYRSYKGGK</sequence>
<evidence type="ECO:0000259" key="1">
    <source>
        <dbReference type="SMART" id="SM00942"/>
    </source>
</evidence>